<dbReference type="Proteomes" id="UP000243106">
    <property type="component" value="Unassembled WGS sequence"/>
</dbReference>
<name>A0A1I5YQ27_9RHOB</name>
<evidence type="ECO:0000313" key="2">
    <source>
        <dbReference type="EMBL" id="SFQ46306.1"/>
    </source>
</evidence>
<dbReference type="EMBL" id="FOXV01000006">
    <property type="protein sequence ID" value="SFQ46306.1"/>
    <property type="molecule type" value="Genomic_DNA"/>
</dbReference>
<dbReference type="RefSeq" id="WP_245760230.1">
    <property type="nucleotide sequence ID" value="NZ_FOXV01000006.1"/>
</dbReference>
<evidence type="ECO:0008006" key="4">
    <source>
        <dbReference type="Google" id="ProtNLM"/>
    </source>
</evidence>
<evidence type="ECO:0000256" key="1">
    <source>
        <dbReference type="SAM" id="SignalP"/>
    </source>
</evidence>
<organism evidence="2 3">
    <name type="scientific">Roseivivax halotolerans</name>
    <dbReference type="NCBI Taxonomy" id="93684"/>
    <lineage>
        <taxon>Bacteria</taxon>
        <taxon>Pseudomonadati</taxon>
        <taxon>Pseudomonadota</taxon>
        <taxon>Alphaproteobacteria</taxon>
        <taxon>Rhodobacterales</taxon>
        <taxon>Roseobacteraceae</taxon>
        <taxon>Roseivivax</taxon>
    </lineage>
</organism>
<keyword evidence="3" id="KW-1185">Reference proteome</keyword>
<feature type="signal peptide" evidence="1">
    <location>
        <begin position="1"/>
        <end position="21"/>
    </location>
</feature>
<evidence type="ECO:0000313" key="3">
    <source>
        <dbReference type="Proteomes" id="UP000243106"/>
    </source>
</evidence>
<dbReference type="PROSITE" id="PS51257">
    <property type="entry name" value="PROKAR_LIPOPROTEIN"/>
    <property type="match status" value="1"/>
</dbReference>
<protein>
    <recommendedName>
        <fullName evidence="4">Lipoprotein</fullName>
    </recommendedName>
</protein>
<sequence length="205" mass="22212">MIRCLRLGLAALGLAALSACAPQGQGPDASLEEVSRAVYRHDGPPALTLYTMVSNRSGEGAHTSLMINASQRVIFDPAGSVSSDRIPERGDVLYGITPQIEDFYERAHARETYHVVIQRVEVPPEVAEQALQLAMQNGRVGQMFCTSATAGILKQLPGFDGIRSTFFPTALSEQFAKLPGVETRRVYETDGDDKGEAIAEFEAEL</sequence>
<feature type="chain" id="PRO_5017477460" description="Lipoprotein" evidence="1">
    <location>
        <begin position="22"/>
        <end position="205"/>
    </location>
</feature>
<dbReference type="STRING" id="93684.SAMN05421853_106158"/>
<reference evidence="3" key="1">
    <citation type="submission" date="2016-10" db="EMBL/GenBank/DDBJ databases">
        <authorList>
            <person name="Varghese N."/>
            <person name="Submissions S."/>
        </authorList>
    </citation>
    <scope>NUCLEOTIDE SEQUENCE [LARGE SCALE GENOMIC DNA]</scope>
    <source>
        <strain evidence="3">JCM 10271</strain>
    </source>
</reference>
<accession>A0A1I5YQ27</accession>
<dbReference type="AlphaFoldDB" id="A0A1I5YQ27"/>
<proteinExistence type="predicted"/>
<keyword evidence="1" id="KW-0732">Signal</keyword>
<gene>
    <name evidence="2" type="ORF">SAMN05421853_106158</name>
</gene>